<dbReference type="GO" id="GO:0009847">
    <property type="term" value="P:spore germination"/>
    <property type="evidence" value="ECO:0007669"/>
    <property type="project" value="InterPro"/>
</dbReference>
<comment type="subcellular location">
    <subcellularLocation>
        <location evidence="1">Membrane</location>
        <topology evidence="1">Multi-pass membrane protein</topology>
    </subcellularLocation>
</comment>
<dbReference type="AlphaFoldDB" id="A0A101FF02"/>
<gene>
    <name evidence="9" type="ORF">XD66_1483</name>
</gene>
<evidence type="ECO:0000256" key="1">
    <source>
        <dbReference type="ARBA" id="ARBA00004141"/>
    </source>
</evidence>
<dbReference type="Pfam" id="PF03845">
    <property type="entry name" value="Spore_permease"/>
    <property type="match status" value="1"/>
</dbReference>
<accession>A0A101FF02</accession>
<evidence type="ECO:0000256" key="6">
    <source>
        <dbReference type="ARBA" id="ARBA00022989"/>
    </source>
</evidence>
<evidence type="ECO:0000256" key="4">
    <source>
        <dbReference type="ARBA" id="ARBA00022544"/>
    </source>
</evidence>
<feature type="transmembrane region" description="Helical" evidence="8">
    <location>
        <begin position="225"/>
        <end position="248"/>
    </location>
</feature>
<keyword evidence="5 8" id="KW-0812">Transmembrane</keyword>
<dbReference type="PANTHER" id="PTHR34975:SF2">
    <property type="entry name" value="SPORE GERMINATION PROTEIN A2"/>
    <property type="match status" value="1"/>
</dbReference>
<feature type="transmembrane region" description="Helical" evidence="8">
    <location>
        <begin position="21"/>
        <end position="41"/>
    </location>
</feature>
<feature type="transmembrane region" description="Helical" evidence="8">
    <location>
        <begin position="126"/>
        <end position="144"/>
    </location>
</feature>
<feature type="transmembrane region" description="Helical" evidence="8">
    <location>
        <begin position="53"/>
        <end position="74"/>
    </location>
</feature>
<feature type="transmembrane region" description="Helical" evidence="8">
    <location>
        <begin position="86"/>
        <end position="106"/>
    </location>
</feature>
<sequence>MKGVIQGKMSIEKGKISKNQAIFLIANSILASMVLISPALLTREAGQDAWLTVLIAGFFGFFFGMFVFSLGLRFPGKNLVEYSIDLLGPWAGRAVAIAFGLYFLYLDSYIVRSFGDLLVTEAMPETPLVVFTVLIVSLAAYGVYLGLEVFSRVNEIIFPLSVVVAMVFIGLGIPEMDFYQLKPFFEHPFSDVLRGAVILFAFYAEGAFFLMILPNLNRPGQGRQVVLLVSLLLALIMSVDVVALIALFGHEETSRLLFPSFEFAKSVHVGVFFDRLESLVVGVWVATIALKVMAFYYISVLTFAEVFSLKDYRPLVLPFAFLLSSMSVLGWGNSNQIRIFLQHYFPLLTITVLGGIILLLYLVALFRRKADGKGSENDEGTVSQD</sequence>
<evidence type="ECO:0000256" key="2">
    <source>
        <dbReference type="ARBA" id="ARBA00007998"/>
    </source>
</evidence>
<comment type="caution">
    <text evidence="9">The sequence shown here is derived from an EMBL/GenBank/DDBJ whole genome shotgun (WGS) entry which is preliminary data.</text>
</comment>
<evidence type="ECO:0000313" key="10">
    <source>
        <dbReference type="Proteomes" id="UP000053326"/>
    </source>
</evidence>
<evidence type="ECO:0000256" key="5">
    <source>
        <dbReference type="ARBA" id="ARBA00022692"/>
    </source>
</evidence>
<dbReference type="NCBIfam" id="TIGR00912">
    <property type="entry name" value="2A0309"/>
    <property type="match status" value="1"/>
</dbReference>
<evidence type="ECO:0000256" key="7">
    <source>
        <dbReference type="ARBA" id="ARBA00023136"/>
    </source>
</evidence>
<feature type="transmembrane region" description="Helical" evidence="8">
    <location>
        <begin position="281"/>
        <end position="303"/>
    </location>
</feature>
<dbReference type="EMBL" id="LGFO01000249">
    <property type="protein sequence ID" value="KUK35809.1"/>
    <property type="molecule type" value="Genomic_DNA"/>
</dbReference>
<evidence type="ECO:0000313" key="9">
    <source>
        <dbReference type="EMBL" id="KUK35809.1"/>
    </source>
</evidence>
<keyword evidence="3" id="KW-0813">Transport</keyword>
<dbReference type="Proteomes" id="UP000053326">
    <property type="component" value="Unassembled WGS sequence"/>
</dbReference>
<dbReference type="InterPro" id="IPR004761">
    <property type="entry name" value="Spore_GerAB"/>
</dbReference>
<organism evidence="9 10">
    <name type="scientific">Thermacetogenium phaeum</name>
    <dbReference type="NCBI Taxonomy" id="85874"/>
    <lineage>
        <taxon>Bacteria</taxon>
        <taxon>Bacillati</taxon>
        <taxon>Bacillota</taxon>
        <taxon>Clostridia</taxon>
        <taxon>Thermoanaerobacterales</taxon>
        <taxon>Thermoanaerobacteraceae</taxon>
        <taxon>Thermacetogenium</taxon>
    </lineage>
</organism>
<feature type="transmembrane region" description="Helical" evidence="8">
    <location>
        <begin position="344"/>
        <end position="366"/>
    </location>
</feature>
<dbReference type="Gene3D" id="1.20.1740.10">
    <property type="entry name" value="Amino acid/polyamine transporter I"/>
    <property type="match status" value="1"/>
</dbReference>
<keyword evidence="6 8" id="KW-1133">Transmembrane helix</keyword>
<keyword evidence="4" id="KW-0309">Germination</keyword>
<feature type="transmembrane region" description="Helical" evidence="8">
    <location>
        <begin position="156"/>
        <end position="173"/>
    </location>
</feature>
<comment type="similarity">
    <text evidence="2">Belongs to the amino acid-polyamine-organocation (APC) superfamily. Spore germination protein (SGP) (TC 2.A.3.9) family.</text>
</comment>
<evidence type="ECO:0000256" key="8">
    <source>
        <dbReference type="SAM" id="Phobius"/>
    </source>
</evidence>
<feature type="transmembrane region" description="Helical" evidence="8">
    <location>
        <begin position="315"/>
        <end position="332"/>
    </location>
</feature>
<dbReference type="PANTHER" id="PTHR34975">
    <property type="entry name" value="SPORE GERMINATION PROTEIN A2"/>
    <property type="match status" value="1"/>
</dbReference>
<feature type="transmembrane region" description="Helical" evidence="8">
    <location>
        <begin position="193"/>
        <end position="213"/>
    </location>
</feature>
<dbReference type="GO" id="GO:0016020">
    <property type="term" value="C:membrane"/>
    <property type="evidence" value="ECO:0007669"/>
    <property type="project" value="UniProtKB-SubCell"/>
</dbReference>
<proteinExistence type="inferred from homology"/>
<protein>
    <submittedName>
        <fullName evidence="9">Spore germination protein KB</fullName>
    </submittedName>
</protein>
<reference evidence="10" key="1">
    <citation type="journal article" date="2015" name="MBio">
        <title>Genome-Resolved Metagenomic Analysis Reveals Roles for Candidate Phyla and Other Microbial Community Members in Biogeochemical Transformations in Oil Reservoirs.</title>
        <authorList>
            <person name="Hu P."/>
            <person name="Tom L."/>
            <person name="Singh A."/>
            <person name="Thomas B.C."/>
            <person name="Baker B.J."/>
            <person name="Piceno Y.M."/>
            <person name="Andersen G.L."/>
            <person name="Banfield J.F."/>
        </authorList>
    </citation>
    <scope>NUCLEOTIDE SEQUENCE [LARGE SCALE GENOMIC DNA]</scope>
</reference>
<keyword evidence="7 8" id="KW-0472">Membrane</keyword>
<dbReference type="PATRIC" id="fig|85874.4.peg.1148"/>
<evidence type="ECO:0000256" key="3">
    <source>
        <dbReference type="ARBA" id="ARBA00022448"/>
    </source>
</evidence>
<name>A0A101FF02_9THEO</name>